<organism evidence="2 3">
    <name type="scientific">Synaphobranchus kaupii</name>
    <name type="common">Kaup's arrowtooth eel</name>
    <dbReference type="NCBI Taxonomy" id="118154"/>
    <lineage>
        <taxon>Eukaryota</taxon>
        <taxon>Metazoa</taxon>
        <taxon>Chordata</taxon>
        <taxon>Craniata</taxon>
        <taxon>Vertebrata</taxon>
        <taxon>Euteleostomi</taxon>
        <taxon>Actinopterygii</taxon>
        <taxon>Neopterygii</taxon>
        <taxon>Teleostei</taxon>
        <taxon>Anguilliformes</taxon>
        <taxon>Synaphobranchidae</taxon>
        <taxon>Synaphobranchus</taxon>
    </lineage>
</organism>
<name>A0A9Q1IDF7_SYNKA</name>
<dbReference type="EMBL" id="JAINUF010000020">
    <property type="protein sequence ID" value="KAJ8335566.1"/>
    <property type="molecule type" value="Genomic_DNA"/>
</dbReference>
<keyword evidence="3" id="KW-1185">Reference proteome</keyword>
<evidence type="ECO:0000313" key="3">
    <source>
        <dbReference type="Proteomes" id="UP001152622"/>
    </source>
</evidence>
<dbReference type="Proteomes" id="UP001152622">
    <property type="component" value="Chromosome 20"/>
</dbReference>
<comment type="caution">
    <text evidence="2">The sequence shown here is derived from an EMBL/GenBank/DDBJ whole genome shotgun (WGS) entry which is preliminary data.</text>
</comment>
<dbReference type="OrthoDB" id="8954558at2759"/>
<feature type="region of interest" description="Disordered" evidence="1">
    <location>
        <begin position="89"/>
        <end position="125"/>
    </location>
</feature>
<dbReference type="AlphaFoldDB" id="A0A9Q1IDF7"/>
<reference evidence="2" key="1">
    <citation type="journal article" date="2023" name="Science">
        <title>Genome structures resolve the early diversification of teleost fishes.</title>
        <authorList>
            <person name="Parey E."/>
            <person name="Louis A."/>
            <person name="Montfort J."/>
            <person name="Bouchez O."/>
            <person name="Roques C."/>
            <person name="Iampietro C."/>
            <person name="Lluch J."/>
            <person name="Castinel A."/>
            <person name="Donnadieu C."/>
            <person name="Desvignes T."/>
            <person name="Floi Bucao C."/>
            <person name="Jouanno E."/>
            <person name="Wen M."/>
            <person name="Mejri S."/>
            <person name="Dirks R."/>
            <person name="Jansen H."/>
            <person name="Henkel C."/>
            <person name="Chen W.J."/>
            <person name="Zahm M."/>
            <person name="Cabau C."/>
            <person name="Klopp C."/>
            <person name="Thompson A.W."/>
            <person name="Robinson-Rechavi M."/>
            <person name="Braasch I."/>
            <person name="Lecointre G."/>
            <person name="Bobe J."/>
            <person name="Postlethwait J.H."/>
            <person name="Berthelot C."/>
            <person name="Roest Crollius H."/>
            <person name="Guiguen Y."/>
        </authorList>
    </citation>
    <scope>NUCLEOTIDE SEQUENCE</scope>
    <source>
        <strain evidence="2">WJC10195</strain>
    </source>
</reference>
<proteinExistence type="predicted"/>
<evidence type="ECO:0000256" key="1">
    <source>
        <dbReference type="SAM" id="MobiDB-lite"/>
    </source>
</evidence>
<protein>
    <submittedName>
        <fullName evidence="2">Uncharacterized protein</fullName>
    </submittedName>
</protein>
<sequence length="125" mass="13722">MSTKPKTHKAMSDSKWMSRLRKFASTGVWPASEGNRPAPRQKKWHDLYQRIQTQDPPTPASVSSAAVMHPPEPCPTVNCSFRVFHPARPSTSSTSPFVVGDFATRGPQMDFVPNQSGGQRQTGAA</sequence>
<evidence type="ECO:0000313" key="2">
    <source>
        <dbReference type="EMBL" id="KAJ8335566.1"/>
    </source>
</evidence>
<feature type="compositionally biased region" description="Polar residues" evidence="1">
    <location>
        <begin position="113"/>
        <end position="125"/>
    </location>
</feature>
<gene>
    <name evidence="2" type="ORF">SKAU_G00389080</name>
</gene>
<accession>A0A9Q1IDF7</accession>